<dbReference type="InterPro" id="IPR003509">
    <property type="entry name" value="UPF0102_YraN-like"/>
</dbReference>
<evidence type="ECO:0000313" key="4">
    <source>
        <dbReference type="Proteomes" id="UP000298049"/>
    </source>
</evidence>
<gene>
    <name evidence="3" type="ORF">soil367_03830</name>
</gene>
<evidence type="ECO:0000256" key="1">
    <source>
        <dbReference type="ARBA" id="ARBA00006738"/>
    </source>
</evidence>
<dbReference type="Proteomes" id="UP000298049">
    <property type="component" value="Chromosome"/>
</dbReference>
<dbReference type="EMBL" id="CP031093">
    <property type="protein sequence ID" value="QCF27812.1"/>
    <property type="molecule type" value="Genomic_DNA"/>
</dbReference>
<comment type="similarity">
    <text evidence="1 2">Belongs to the UPF0102 family.</text>
</comment>
<proteinExistence type="inferred from homology"/>
<dbReference type="AlphaFoldDB" id="A0A4P7XML1"/>
<dbReference type="NCBIfam" id="NF009150">
    <property type="entry name" value="PRK12497.1-3"/>
    <property type="match status" value="1"/>
</dbReference>
<keyword evidence="4" id="KW-1185">Reference proteome</keyword>
<dbReference type="OrthoDB" id="9794876at2"/>
<dbReference type="InterPro" id="IPR011335">
    <property type="entry name" value="Restrct_endonuc-II-like"/>
</dbReference>
<name>A0A4P7XML1_9ALTE</name>
<accession>A0A4P7XML1</accession>
<dbReference type="NCBIfam" id="TIGR00252">
    <property type="entry name" value="YraN family protein"/>
    <property type="match status" value="1"/>
</dbReference>
<dbReference type="CDD" id="cd20736">
    <property type="entry name" value="PoNe_Nuclease"/>
    <property type="match status" value="1"/>
</dbReference>
<dbReference type="NCBIfam" id="NF009154">
    <property type="entry name" value="PRK12497.3-3"/>
    <property type="match status" value="1"/>
</dbReference>
<reference evidence="3 4" key="1">
    <citation type="submission" date="2018-07" db="EMBL/GenBank/DDBJ databases">
        <title>Marsedoiliclastica nanhaica gen. nov. sp. nov., a novel marine hydrocarbonoclastic bacterium isolated from an in-situ enriched hydrocarbon-degrading consortium in deep-sea sediment.</title>
        <authorList>
            <person name="Dong C."/>
            <person name="Ma T."/>
            <person name="Liu R."/>
            <person name="Shao Z."/>
        </authorList>
    </citation>
    <scope>NUCLEOTIDE SEQUENCE [LARGE SCALE GENOMIC DNA]</scope>
    <source>
        <strain evidence="4">soil36-7</strain>
    </source>
</reference>
<evidence type="ECO:0000256" key="2">
    <source>
        <dbReference type="HAMAP-Rule" id="MF_00048"/>
    </source>
</evidence>
<dbReference type="SUPFAM" id="SSF52980">
    <property type="entry name" value="Restriction endonuclease-like"/>
    <property type="match status" value="1"/>
</dbReference>
<dbReference type="KEGG" id="hmi:soil367_03830"/>
<dbReference type="InterPro" id="IPR011856">
    <property type="entry name" value="tRNA_endonuc-like_dom_sf"/>
</dbReference>
<dbReference type="HAMAP" id="MF_00048">
    <property type="entry name" value="UPF0102"/>
    <property type="match status" value="1"/>
</dbReference>
<protein>
    <recommendedName>
        <fullName evidence="2">UPF0102 protein soil367_03830</fullName>
    </recommendedName>
</protein>
<evidence type="ECO:0000313" key="3">
    <source>
        <dbReference type="EMBL" id="QCF27812.1"/>
    </source>
</evidence>
<dbReference type="PANTHER" id="PTHR34039">
    <property type="entry name" value="UPF0102 PROTEIN YRAN"/>
    <property type="match status" value="1"/>
</dbReference>
<dbReference type="PANTHER" id="PTHR34039:SF1">
    <property type="entry name" value="UPF0102 PROTEIN YRAN"/>
    <property type="match status" value="1"/>
</dbReference>
<sequence>MDRQKLGQDNEALAERYLLKQGMTIQARNYRCKAGEIDLIARHGDTLVFVEVRYRGNSSFASGEESVTRSKQRRLIRAAQHYLLYTRLDCPCRFDVLAINQTLLGRSRVHWIDNAFDASA</sequence>
<organism evidence="3 4">
    <name type="scientific">Hydrocarboniclastica marina</name>
    <dbReference type="NCBI Taxonomy" id="2259620"/>
    <lineage>
        <taxon>Bacteria</taxon>
        <taxon>Pseudomonadati</taxon>
        <taxon>Pseudomonadota</taxon>
        <taxon>Gammaproteobacteria</taxon>
        <taxon>Alteromonadales</taxon>
        <taxon>Alteromonadaceae</taxon>
        <taxon>Hydrocarboniclastica</taxon>
    </lineage>
</organism>
<dbReference type="Pfam" id="PF02021">
    <property type="entry name" value="UPF0102"/>
    <property type="match status" value="1"/>
</dbReference>
<dbReference type="GO" id="GO:0003676">
    <property type="term" value="F:nucleic acid binding"/>
    <property type="evidence" value="ECO:0007669"/>
    <property type="project" value="InterPro"/>
</dbReference>
<dbReference type="Gene3D" id="3.40.1350.10">
    <property type="match status" value="1"/>
</dbReference>